<organism evidence="3 5">
    <name type="scientific">Acutalibacter muris</name>
    <dbReference type="NCBI Taxonomy" id="1796620"/>
    <lineage>
        <taxon>Bacteria</taxon>
        <taxon>Bacillati</taxon>
        <taxon>Bacillota</taxon>
        <taxon>Clostridia</taxon>
        <taxon>Eubacteriales</taxon>
        <taxon>Acutalibacteraceae</taxon>
        <taxon>Acutalibacter</taxon>
    </lineage>
</organism>
<reference evidence="3 5" key="3">
    <citation type="submission" date="2020-11" db="EMBL/GenBank/DDBJ databases">
        <title>Closed and high quality bacterial genomes of the OMM12 community.</title>
        <authorList>
            <person name="Marbouty M."/>
            <person name="Lamy-Besnier Q."/>
            <person name="Debarbieux L."/>
            <person name="Koszul R."/>
        </authorList>
    </citation>
    <scope>NUCLEOTIDE SEQUENCE [LARGE SCALE GENOMIC DNA]</scope>
    <source>
        <strain evidence="3 5">KB18</strain>
    </source>
</reference>
<feature type="region of interest" description="Disordered" evidence="1">
    <location>
        <begin position="16"/>
        <end position="74"/>
    </location>
</feature>
<dbReference type="Proteomes" id="UP000596035">
    <property type="component" value="Chromosome"/>
</dbReference>
<dbReference type="EMBL" id="CP065321">
    <property type="protein sequence ID" value="QQR31129.1"/>
    <property type="molecule type" value="Genomic_DNA"/>
</dbReference>
<dbReference type="KEGG" id="amur:ADH66_15085"/>
<accession>A0A1Z2XTV2</accession>
<evidence type="ECO:0000313" key="4">
    <source>
        <dbReference type="Proteomes" id="UP000196710"/>
    </source>
</evidence>
<dbReference type="Proteomes" id="UP000196710">
    <property type="component" value="Chromosome"/>
</dbReference>
<reference evidence="2" key="1">
    <citation type="journal article" date="2017" name="Genome Announc.">
        <title>High-Quality Whole-Genome Sequences of the Oligo-Mouse-Microbiota Bacterial Community.</title>
        <authorList>
            <person name="Garzetti D."/>
            <person name="Brugiroux S."/>
            <person name="Bunk B."/>
            <person name="Pukall R."/>
            <person name="McCoy K.D."/>
            <person name="Macpherson A.J."/>
            <person name="Stecher B."/>
        </authorList>
    </citation>
    <scope>NUCLEOTIDE SEQUENCE</scope>
    <source>
        <strain evidence="2">KB18</strain>
    </source>
</reference>
<evidence type="ECO:0000256" key="1">
    <source>
        <dbReference type="SAM" id="MobiDB-lite"/>
    </source>
</evidence>
<keyword evidence="4" id="KW-1185">Reference proteome</keyword>
<reference evidence="4" key="2">
    <citation type="submission" date="2017-05" db="EMBL/GenBank/DDBJ databases">
        <title>Improved OligoMM genomes.</title>
        <authorList>
            <person name="Garzetti D."/>
        </authorList>
    </citation>
    <scope>NUCLEOTIDE SEQUENCE [LARGE SCALE GENOMIC DNA]</scope>
    <source>
        <strain evidence="4">KB18</strain>
    </source>
</reference>
<dbReference type="AlphaFoldDB" id="A0A1Z2XTV2"/>
<evidence type="ECO:0000313" key="3">
    <source>
        <dbReference type="EMBL" id="QQR31129.1"/>
    </source>
</evidence>
<gene>
    <name evidence="2" type="ORF">ADH66_15085</name>
    <name evidence="3" type="ORF">I5Q82_05465</name>
</gene>
<protein>
    <submittedName>
        <fullName evidence="3">Uncharacterized protein</fullName>
    </submittedName>
</protein>
<evidence type="ECO:0000313" key="5">
    <source>
        <dbReference type="Proteomes" id="UP000596035"/>
    </source>
</evidence>
<evidence type="ECO:0000313" key="2">
    <source>
        <dbReference type="EMBL" id="ASB41862.1"/>
    </source>
</evidence>
<name>A0A1Z2XTV2_9FIRM</name>
<dbReference type="RefSeq" id="WP_066539087.1">
    <property type="nucleotide sequence ID" value="NZ_CP021422.1"/>
</dbReference>
<sequence>MKITVTFDTLEEFQTYMGIQSPSKPAQEAPKGTGAKKDTKKAAKPQEAAQAPAEDDLMEDTPAPGTPTAPEVTEDFRVEVRKTLAQLNKKVGKNIASELIKGFGVDKLTEVALADLPALMSKAKEALNAE</sequence>
<proteinExistence type="predicted"/>
<dbReference type="EMBL" id="CP021422">
    <property type="protein sequence ID" value="ASB41862.1"/>
    <property type="molecule type" value="Genomic_DNA"/>
</dbReference>